<dbReference type="AlphaFoldDB" id="A0A318JF42"/>
<dbReference type="Proteomes" id="UP000247755">
    <property type="component" value="Unassembled WGS sequence"/>
</dbReference>
<comment type="caution">
    <text evidence="2">The sequence shown here is derived from an EMBL/GenBank/DDBJ whole genome shotgun (WGS) entry which is preliminary data.</text>
</comment>
<proteinExistence type="predicted"/>
<dbReference type="EMBL" id="QJJY01000002">
    <property type="protein sequence ID" value="PXX38892.1"/>
    <property type="molecule type" value="Genomic_DNA"/>
</dbReference>
<evidence type="ECO:0000313" key="2">
    <source>
        <dbReference type="EMBL" id="PXX38892.1"/>
    </source>
</evidence>
<evidence type="ECO:0000256" key="1">
    <source>
        <dbReference type="ARBA" id="ARBA00022857"/>
    </source>
</evidence>
<dbReference type="Gene3D" id="3.40.50.12780">
    <property type="entry name" value="N-terminal domain of ligase-like"/>
    <property type="match status" value="1"/>
</dbReference>
<dbReference type="Pfam" id="PF05893">
    <property type="entry name" value="LuxC"/>
    <property type="match status" value="1"/>
</dbReference>
<dbReference type="InterPro" id="IPR042099">
    <property type="entry name" value="ANL_N_sf"/>
</dbReference>
<dbReference type="PANTHER" id="PTHR36932">
    <property type="entry name" value="CAPSULAR POLYSACCHARIDE BIOSYNTHESIS PROTEIN"/>
    <property type="match status" value="1"/>
</dbReference>
<protein>
    <submittedName>
        <fullName evidence="2">AMP-binding enzyme</fullName>
    </submittedName>
</protein>
<name>A0A318JF42_BURPY</name>
<keyword evidence="1" id="KW-0521">NADP</keyword>
<organism evidence="2 3">
    <name type="scientific">Burkholderia pyrrocinia</name>
    <name type="common">Pseudomonas pyrrocinia</name>
    <dbReference type="NCBI Taxonomy" id="60550"/>
    <lineage>
        <taxon>Bacteria</taxon>
        <taxon>Pseudomonadati</taxon>
        <taxon>Pseudomonadota</taxon>
        <taxon>Betaproteobacteria</taxon>
        <taxon>Burkholderiales</taxon>
        <taxon>Burkholderiaceae</taxon>
        <taxon>Burkholderia</taxon>
        <taxon>Burkholderia cepacia complex</taxon>
    </lineage>
</organism>
<dbReference type="SUPFAM" id="SSF53720">
    <property type="entry name" value="ALDH-like"/>
    <property type="match status" value="1"/>
</dbReference>
<dbReference type="RefSeq" id="WP_072445404.1">
    <property type="nucleotide sequence ID" value="NZ_QJJY01000002.1"/>
</dbReference>
<accession>A0A318JF42</accession>
<gene>
    <name evidence="2" type="ORF">NA66_10022</name>
</gene>
<evidence type="ECO:0000313" key="3">
    <source>
        <dbReference type="Proteomes" id="UP000247755"/>
    </source>
</evidence>
<dbReference type="PANTHER" id="PTHR36932:SF1">
    <property type="entry name" value="CAPSULAR POLYSACCHARIDE BIOSYNTHESIS PROTEIN"/>
    <property type="match status" value="1"/>
</dbReference>
<sequence>MLTLAHGQLTLTNNLSPVLEALQERLSVTLASPPGTDYLIDRLARLAHELSEGTDDLPLTAIQRQAVQSFCKRETLKTRLTHELGTSQHVLRRRDYRLACFEGWYPLGLVVHIMSDNTPLLPFFSVIESLLMGNITWLCPCPQDDDLSARLLAALLAHDHEDRLLHHVAVLPVAHHHLGELIRHADGVAAWGSDTALTAARRHLSPGCRWISSKRRLSFAYVVPAAACPSDWDAIADGIGQHDLRPSNALQTVLIDSDNPEELRAAGQALAAALERRASRWPAISINEREAAEITTEIELTRLEQSFGHLPGQVWTGSSWKILWLHRPELAPSPQFRTVQLRPMPRDELTARLAPWRTRLQSCALVAPSTEFRELTHTLLKTGVTRLTAAALIHEHYPGEPHDGVYSLTCYARRVSVKPPVGTLDTHATLDDMPPAPARLRIRPLMDRTDLHAHPPGPDTQMYVQSSYSTGSPALIGFSYRDRDRQICAAADGMLAAGLDPAQDHVMHIIAGDDMWGAPSDMISILERMNVTQIPIVEPNIDDYRSIVDLIHTQGINTIIGTPNTVLRLFQHASSHLRAYGGVHKLLLVGEPISSDQFSFWRSCGISKIRSALYGSLETGPLGHACTYCPRDIFHLLADTQWLEILDESVDHPVHGSDIGRLVFTSRAREAQRIMRYDLGELGRWCAGNCPCGLPSPRFEVIGRRDVLLKTTAD</sequence>
<dbReference type="GO" id="GO:0008218">
    <property type="term" value="P:bioluminescence"/>
    <property type="evidence" value="ECO:0007669"/>
    <property type="project" value="InterPro"/>
</dbReference>
<dbReference type="InterPro" id="IPR053158">
    <property type="entry name" value="CapK_Type1_Caps_Biosynth"/>
</dbReference>
<dbReference type="InterPro" id="IPR016161">
    <property type="entry name" value="Ald_DH/histidinol_DH"/>
</dbReference>
<dbReference type="SUPFAM" id="SSF56801">
    <property type="entry name" value="Acetyl-CoA synthetase-like"/>
    <property type="match status" value="1"/>
</dbReference>
<reference evidence="2 3" key="1">
    <citation type="submission" date="2018-05" db="EMBL/GenBank/DDBJ databases">
        <title>Comparative genomics of bacterial root endophytes of switchgrass collected from native prairies over two seasons.</title>
        <authorList>
            <person name="Tang Y."/>
        </authorList>
    </citation>
    <scope>NUCLEOTIDE SEQUENCE [LARGE SCALE GENOMIC DNA]</scope>
    <source>
        <strain evidence="2 3">NFIX32</strain>
    </source>
</reference>
<dbReference type="InterPro" id="IPR008670">
    <property type="entry name" value="CoA_reduct_LuxC"/>
</dbReference>
<dbReference type="GO" id="GO:0003995">
    <property type="term" value="F:acyl-CoA dehydrogenase activity"/>
    <property type="evidence" value="ECO:0007669"/>
    <property type="project" value="InterPro"/>
</dbReference>